<sequence>MRNFTYMNRLKNSFFVLFCTSILAFYTAALSISGITGALFISSVFAQTTIAITVNGNAITNYDIQRRIAFLKLQQKQGDLSAQAKNELIDEMLKDIEIKRLNIEVSNNEINSAFENFAEQNNMTVDQLREMLDQTEVTEEHFKAYIRGQMGWGRLVNARYQSEDGHLTEQEAAHRILKNGGIKPSTNEYTLQQIIFVIPAHRRAELLTKRMEEINNFRARFQGCNNTKKQVRGILDVTVRNLGKFLEPQLPTDWEQTIRTTPAGKMTQPHETANGIEALAVCQIKKVSDDRVAQLMFSIQDSQKRTPQKLEALSEKYLKELRQRAHIQNHHGSTSR</sequence>
<evidence type="ECO:0000313" key="3">
    <source>
        <dbReference type="Proteomes" id="UP000014026"/>
    </source>
</evidence>
<dbReference type="InterPro" id="IPR050280">
    <property type="entry name" value="OMP_Chaperone_SurA"/>
</dbReference>
<dbReference type="SUPFAM" id="SSF109998">
    <property type="entry name" value="Triger factor/SurA peptide-binding domain-like"/>
    <property type="match status" value="1"/>
</dbReference>
<dbReference type="EMBL" id="AGWB01000003">
    <property type="protein sequence ID" value="ENN93445.1"/>
    <property type="molecule type" value="Genomic_DNA"/>
</dbReference>
<dbReference type="STRING" id="1094492.m02_04550"/>
<keyword evidence="1" id="KW-0732">Signal</keyword>
<dbReference type="GO" id="GO:0016853">
    <property type="term" value="F:isomerase activity"/>
    <property type="evidence" value="ECO:0007669"/>
    <property type="project" value="UniProtKB-KW"/>
</dbReference>
<proteinExistence type="predicted"/>
<dbReference type="InterPro" id="IPR027304">
    <property type="entry name" value="Trigger_fact/SurA_dom_sf"/>
</dbReference>
<dbReference type="Pfam" id="PF13624">
    <property type="entry name" value="SurA_N_3"/>
    <property type="match status" value="1"/>
</dbReference>
<dbReference type="AlphaFoldDB" id="N6VI16"/>
<keyword evidence="2" id="KW-0413">Isomerase</keyword>
<evidence type="ECO:0000313" key="2">
    <source>
        <dbReference type="EMBL" id="ENN93445.1"/>
    </source>
</evidence>
<dbReference type="PANTHER" id="PTHR47637:SF1">
    <property type="entry name" value="CHAPERONE SURA"/>
    <property type="match status" value="1"/>
</dbReference>
<comment type="caution">
    <text evidence="2">The sequence shown here is derived from an EMBL/GenBank/DDBJ whole genome shotgun (WGS) entry which is preliminary data.</text>
</comment>
<dbReference type="Gene3D" id="1.10.4030.10">
    <property type="entry name" value="Porin chaperone SurA, peptide-binding domain"/>
    <property type="match status" value="1"/>
</dbReference>
<dbReference type="PANTHER" id="PTHR47637">
    <property type="entry name" value="CHAPERONE SURA"/>
    <property type="match status" value="1"/>
</dbReference>
<protein>
    <submittedName>
        <fullName evidence="2">Peptidyl-prolyl cis-trans isomerase SurA</fullName>
    </submittedName>
</protein>
<name>N6VI16_9HYPH</name>
<evidence type="ECO:0000256" key="1">
    <source>
        <dbReference type="ARBA" id="ARBA00022729"/>
    </source>
</evidence>
<organism evidence="2 3">
    <name type="scientific">Bartonella bovis m02</name>
    <dbReference type="NCBI Taxonomy" id="1094492"/>
    <lineage>
        <taxon>Bacteria</taxon>
        <taxon>Pseudomonadati</taxon>
        <taxon>Pseudomonadota</taxon>
        <taxon>Alphaproteobacteria</taxon>
        <taxon>Hyphomicrobiales</taxon>
        <taxon>Bartonellaceae</taxon>
        <taxon>Bartonella</taxon>
    </lineage>
</organism>
<accession>N6VI16</accession>
<dbReference type="PATRIC" id="fig|1094492.3.peg.481"/>
<reference evidence="2 3" key="1">
    <citation type="journal article" date="2013" name="PLoS Genet.">
        <title>A gene transfer agent and a dynamic repertoire of secretion systems hold the keys to the explosive radiation of the emerging pathogen Bartonella.</title>
        <authorList>
            <person name="Guy L."/>
            <person name="Nystedt B."/>
            <person name="Toft C."/>
            <person name="Zaremba-Niedzwiedzka K."/>
            <person name="Berglund E.C."/>
            <person name="Granberg F."/>
            <person name="Naslund K."/>
            <person name="Eriksson A.S."/>
            <person name="Andersson S.G."/>
        </authorList>
    </citation>
    <scope>NUCLEOTIDE SEQUENCE [LARGE SCALE GENOMIC DNA]</scope>
    <source>
        <strain evidence="3">m02</strain>
    </source>
</reference>
<dbReference type="HOGENOM" id="CLU_049723_0_0_5"/>
<gene>
    <name evidence="2" type="primary">surA</name>
    <name evidence="2" type="ORF">m02_04550</name>
</gene>
<dbReference type="Proteomes" id="UP000014026">
    <property type="component" value="Unassembled WGS sequence"/>
</dbReference>